<comment type="subcellular location">
    <subcellularLocation>
        <location evidence="1">Membrane</location>
        <topology evidence="1">Multi-pass membrane protein</topology>
    </subcellularLocation>
</comment>
<accession>A0A316FWD4</accession>
<comment type="caution">
    <text evidence="7">The sequence shown here is derived from an EMBL/GenBank/DDBJ whole genome shotgun (WGS) entry which is preliminary data.</text>
</comment>
<dbReference type="EMBL" id="QGGU01000004">
    <property type="protein sequence ID" value="PWK53001.1"/>
    <property type="molecule type" value="Genomic_DNA"/>
</dbReference>
<keyword evidence="2 5" id="KW-0812">Transmembrane</keyword>
<dbReference type="Pfam" id="PF06271">
    <property type="entry name" value="RDD"/>
    <property type="match status" value="1"/>
</dbReference>
<proteinExistence type="predicted"/>
<name>A0A316FWD4_9GAMM</name>
<dbReference type="AlphaFoldDB" id="A0A316FWD4"/>
<feature type="domain" description="RDD" evidence="6">
    <location>
        <begin position="20"/>
        <end position="143"/>
    </location>
</feature>
<dbReference type="InterPro" id="IPR010432">
    <property type="entry name" value="RDD"/>
</dbReference>
<evidence type="ECO:0000256" key="1">
    <source>
        <dbReference type="ARBA" id="ARBA00004141"/>
    </source>
</evidence>
<evidence type="ECO:0000256" key="5">
    <source>
        <dbReference type="SAM" id="Phobius"/>
    </source>
</evidence>
<dbReference type="OrthoDB" id="9787732at2"/>
<evidence type="ECO:0000256" key="3">
    <source>
        <dbReference type="ARBA" id="ARBA00022989"/>
    </source>
</evidence>
<dbReference type="PANTHER" id="PTHR38480">
    <property type="entry name" value="SLR0254 PROTEIN"/>
    <property type="match status" value="1"/>
</dbReference>
<keyword evidence="4 5" id="KW-0472">Membrane</keyword>
<keyword evidence="3 5" id="KW-1133">Transmembrane helix</keyword>
<evidence type="ECO:0000256" key="4">
    <source>
        <dbReference type="ARBA" id="ARBA00023136"/>
    </source>
</evidence>
<evidence type="ECO:0000256" key="2">
    <source>
        <dbReference type="ARBA" id="ARBA00022692"/>
    </source>
</evidence>
<feature type="transmembrane region" description="Helical" evidence="5">
    <location>
        <begin position="27"/>
        <end position="51"/>
    </location>
</feature>
<keyword evidence="8" id="KW-1185">Reference proteome</keyword>
<reference evidence="7 8" key="1">
    <citation type="submission" date="2018-05" db="EMBL/GenBank/DDBJ databases">
        <title>Genomic Encyclopedia of Type Strains, Phase IV (KMG-IV): sequencing the most valuable type-strain genomes for metagenomic binning, comparative biology and taxonomic classification.</title>
        <authorList>
            <person name="Goeker M."/>
        </authorList>
    </citation>
    <scope>NUCLEOTIDE SEQUENCE [LARGE SCALE GENOMIC DNA]</scope>
    <source>
        <strain evidence="7 8">DSM 25350</strain>
    </source>
</reference>
<protein>
    <submittedName>
        <fullName evidence="7">Putative RDD family membrane protein YckC</fullName>
    </submittedName>
</protein>
<dbReference type="PANTHER" id="PTHR38480:SF1">
    <property type="entry name" value="SLR0254 PROTEIN"/>
    <property type="match status" value="1"/>
</dbReference>
<dbReference type="GO" id="GO:0016020">
    <property type="term" value="C:membrane"/>
    <property type="evidence" value="ECO:0007669"/>
    <property type="project" value="UniProtKB-SubCell"/>
</dbReference>
<sequence>MLDTNHQVEVPEGLEINLPVAGPVPRALAFMLDMLIRIGIYMLLSFVLGIMGHFGRGILYVFVFLLEWFYPVLFEVLMQGATPGKKMMGLAVVHDDGTPVSWSASLVRNLLRTADMFPLLYLTGLLSMMLNKQFKRLGDLAAGTLVIHKKSYSHRGKLKVCPAKQSPVALTLDEQSAILHFGERSQQLSKARNHELVSLLDPLVDGNSDEQKTEKLLGIANWLRGHR</sequence>
<evidence type="ECO:0000313" key="8">
    <source>
        <dbReference type="Proteomes" id="UP000245790"/>
    </source>
</evidence>
<dbReference type="RefSeq" id="WP_109762972.1">
    <property type="nucleotide sequence ID" value="NZ_QGGU01000004.1"/>
</dbReference>
<feature type="transmembrane region" description="Helical" evidence="5">
    <location>
        <begin position="58"/>
        <end position="78"/>
    </location>
</feature>
<gene>
    <name evidence="7" type="ORF">C8D97_104219</name>
</gene>
<organism evidence="7 8">
    <name type="scientific">Pleionea mediterranea</name>
    <dbReference type="NCBI Taxonomy" id="523701"/>
    <lineage>
        <taxon>Bacteria</taxon>
        <taxon>Pseudomonadati</taxon>
        <taxon>Pseudomonadota</taxon>
        <taxon>Gammaproteobacteria</taxon>
        <taxon>Oceanospirillales</taxon>
        <taxon>Pleioneaceae</taxon>
        <taxon>Pleionea</taxon>
    </lineage>
</organism>
<evidence type="ECO:0000259" key="6">
    <source>
        <dbReference type="Pfam" id="PF06271"/>
    </source>
</evidence>
<dbReference type="Proteomes" id="UP000245790">
    <property type="component" value="Unassembled WGS sequence"/>
</dbReference>
<evidence type="ECO:0000313" key="7">
    <source>
        <dbReference type="EMBL" id="PWK53001.1"/>
    </source>
</evidence>